<comment type="subcellular location">
    <subcellularLocation>
        <location evidence="1 12">Nucleus</location>
    </subcellularLocation>
</comment>
<dbReference type="GO" id="GO:0005634">
    <property type="term" value="C:nucleus"/>
    <property type="evidence" value="ECO:0007669"/>
    <property type="project" value="UniProtKB-SubCell"/>
</dbReference>
<dbReference type="GO" id="GO:0003682">
    <property type="term" value="F:chromatin binding"/>
    <property type="evidence" value="ECO:0007669"/>
    <property type="project" value="TreeGrafter"/>
</dbReference>
<dbReference type="InterPro" id="IPR002717">
    <property type="entry name" value="HAT_MYST-type"/>
</dbReference>
<feature type="domain" description="MYST-type HAT" evidence="14">
    <location>
        <begin position="141"/>
        <end position="412"/>
    </location>
</feature>
<dbReference type="EMBL" id="HACM01002615">
    <property type="protein sequence ID" value="CRZ03057.1"/>
    <property type="molecule type" value="Transcribed_RNA"/>
</dbReference>
<proteinExistence type="inferred from homology"/>
<dbReference type="PANTHER" id="PTHR10615:SF161">
    <property type="entry name" value="HISTONE ACETYLTRANSFERASE KAT7"/>
    <property type="match status" value="1"/>
</dbReference>
<evidence type="ECO:0000256" key="8">
    <source>
        <dbReference type="ARBA" id="ARBA00022853"/>
    </source>
</evidence>
<dbReference type="FunFam" id="3.30.60.60:FF:000001">
    <property type="entry name" value="Histone acetyltransferase"/>
    <property type="match status" value="1"/>
</dbReference>
<evidence type="ECO:0000256" key="4">
    <source>
        <dbReference type="ARBA" id="ARBA00022679"/>
    </source>
</evidence>
<dbReference type="Pfam" id="PF11717">
    <property type="entry name" value="Tudor-knot"/>
    <property type="match status" value="1"/>
</dbReference>
<dbReference type="PANTHER" id="PTHR10615">
    <property type="entry name" value="HISTONE ACETYLTRANSFERASE"/>
    <property type="match status" value="1"/>
</dbReference>
<evidence type="ECO:0000256" key="11">
    <source>
        <dbReference type="PIRSR" id="PIRSR602717-51"/>
    </source>
</evidence>
<name>A0A0H5QNB2_9EUKA</name>
<keyword evidence="9" id="KW-0007">Acetylation</keyword>
<dbReference type="CDD" id="cd04301">
    <property type="entry name" value="NAT_SF"/>
    <property type="match status" value="1"/>
</dbReference>
<feature type="region of interest" description="Disordered" evidence="13">
    <location>
        <begin position="1"/>
        <end position="26"/>
    </location>
</feature>
<organism evidence="15">
    <name type="scientific">Spongospora subterranea</name>
    <dbReference type="NCBI Taxonomy" id="70186"/>
    <lineage>
        <taxon>Eukaryota</taxon>
        <taxon>Sar</taxon>
        <taxon>Rhizaria</taxon>
        <taxon>Endomyxa</taxon>
        <taxon>Phytomyxea</taxon>
        <taxon>Plasmodiophorida</taxon>
        <taxon>Plasmodiophoridae</taxon>
        <taxon>Spongospora</taxon>
    </lineage>
</organism>
<dbReference type="PROSITE" id="PS51726">
    <property type="entry name" value="MYST_HAT"/>
    <property type="match status" value="1"/>
</dbReference>
<evidence type="ECO:0000256" key="13">
    <source>
        <dbReference type="SAM" id="MobiDB-lite"/>
    </source>
</evidence>
<keyword evidence="5" id="KW-0479">Metal-binding</keyword>
<comment type="similarity">
    <text evidence="2 12">Belongs to the MYST (SAS/MOZ) family.</text>
</comment>
<evidence type="ECO:0000256" key="7">
    <source>
        <dbReference type="ARBA" id="ARBA00022833"/>
    </source>
</evidence>
<feature type="active site" description="Proton donor/acceptor" evidence="11">
    <location>
        <position position="316"/>
    </location>
</feature>
<keyword evidence="6" id="KW-0863">Zinc-finger</keyword>
<dbReference type="InterPro" id="IPR025995">
    <property type="entry name" value="Tudor-knot"/>
</dbReference>
<dbReference type="Pfam" id="PF01853">
    <property type="entry name" value="MOZ_SAS"/>
    <property type="match status" value="1"/>
</dbReference>
<dbReference type="AlphaFoldDB" id="A0A0H5QNB2"/>
<evidence type="ECO:0000256" key="2">
    <source>
        <dbReference type="ARBA" id="ARBA00010107"/>
    </source>
</evidence>
<dbReference type="SUPFAM" id="SSF54160">
    <property type="entry name" value="Chromo domain-like"/>
    <property type="match status" value="1"/>
</dbReference>
<dbReference type="Gene3D" id="1.10.10.10">
    <property type="entry name" value="Winged helix-like DNA-binding domain superfamily/Winged helix DNA-binding domain"/>
    <property type="match status" value="1"/>
</dbReference>
<dbReference type="GO" id="GO:0000785">
    <property type="term" value="C:chromatin"/>
    <property type="evidence" value="ECO:0007669"/>
    <property type="project" value="TreeGrafter"/>
</dbReference>
<dbReference type="SUPFAM" id="SSF55729">
    <property type="entry name" value="Acyl-CoA N-acyltransferases (Nat)"/>
    <property type="match status" value="1"/>
</dbReference>
<dbReference type="InterPro" id="IPR040706">
    <property type="entry name" value="Zf-MYST"/>
</dbReference>
<evidence type="ECO:0000256" key="1">
    <source>
        <dbReference type="ARBA" id="ARBA00004123"/>
    </source>
</evidence>
<feature type="region of interest" description="Disordered" evidence="13">
    <location>
        <begin position="93"/>
        <end position="117"/>
    </location>
</feature>
<comment type="catalytic activity">
    <reaction evidence="12">
        <text>L-lysyl-[protein] + acetyl-CoA = N(6)-acetyl-L-lysyl-[protein] + CoA + H(+)</text>
        <dbReference type="Rhea" id="RHEA:45948"/>
        <dbReference type="Rhea" id="RHEA-COMP:9752"/>
        <dbReference type="Rhea" id="RHEA-COMP:10731"/>
        <dbReference type="ChEBI" id="CHEBI:15378"/>
        <dbReference type="ChEBI" id="CHEBI:29969"/>
        <dbReference type="ChEBI" id="CHEBI:57287"/>
        <dbReference type="ChEBI" id="CHEBI:57288"/>
        <dbReference type="ChEBI" id="CHEBI:61930"/>
        <dbReference type="EC" id="2.3.1.48"/>
    </reaction>
</comment>
<accession>A0A0H5QNB2</accession>
<evidence type="ECO:0000256" key="12">
    <source>
        <dbReference type="RuleBase" id="RU361211"/>
    </source>
</evidence>
<dbReference type="GO" id="GO:0004402">
    <property type="term" value="F:histone acetyltransferase activity"/>
    <property type="evidence" value="ECO:0007669"/>
    <property type="project" value="InterPro"/>
</dbReference>
<dbReference type="InterPro" id="IPR050603">
    <property type="entry name" value="MYST_HAT"/>
</dbReference>
<evidence type="ECO:0000256" key="3">
    <source>
        <dbReference type="ARBA" id="ARBA00013184"/>
    </source>
</evidence>
<feature type="non-terminal residue" evidence="15">
    <location>
        <position position="1"/>
    </location>
</feature>
<reference evidence="15" key="1">
    <citation type="submission" date="2015-04" db="EMBL/GenBank/DDBJ databases">
        <title>The genome sequence of the plant pathogenic Rhizarian Plasmodiophora brassicae reveals insights in its biotrophic life cycle and the origin of chitin synthesis.</title>
        <authorList>
            <person name="Schwelm A."/>
            <person name="Fogelqvist J."/>
            <person name="Knaust A."/>
            <person name="Julke S."/>
            <person name="Lilja T."/>
            <person name="Dhandapani V."/>
            <person name="Bonilla-Rosso G."/>
            <person name="Karlsson M."/>
            <person name="Shevchenko A."/>
            <person name="Choi S.R."/>
            <person name="Kim H.G."/>
            <person name="Park J.Y."/>
            <person name="Lim Y.P."/>
            <person name="Ludwig-Muller J."/>
            <person name="Dixelius C."/>
        </authorList>
    </citation>
    <scope>NUCLEOTIDE SEQUENCE</scope>
    <source>
        <tissue evidence="15">Potato root galls</tissue>
    </source>
</reference>
<sequence>DPDKRAAAGTDLPGPAASSRLSQHRAGPVPKVKIGGIYQAPWMLGLVGSITQEYRPCQVLDLRKTQGRQQLYIHFIDCDKRLDQWIDEDTIHSLPGSKPNTPKKCRRPSTGLRKTEANNANGSVVGENDCDLLEKQHEIATRIRNVESIQFGQYDIKTWYYSPFPGEYGQCQNLYICEYCLKYMRQATSLFNHECRLRSPPGTVIYRDASRIAVYEVDGRRHKLYCQNLCLLSKLFMDHKTLYYDVQSFLFYIVVVIDEQGTHIAGYFSKEKCSPQDHNLACIMVLPQYQKQGLGKFLVALSYELTRREGRTGTPEKPLSDLGRVTYRSFWLWMILQQLQTDHDLSIDQLSERTCFKREDIICTLRGVDMVAFHDGDHAVVYDQSIVESRLKLLHHSFSNLRFRPSHLDWRPRKRPKK</sequence>
<dbReference type="InterPro" id="IPR016197">
    <property type="entry name" value="Chromo-like_dom_sf"/>
</dbReference>
<protein>
    <recommendedName>
        <fullName evidence="3 12">Histone acetyltransferase</fullName>
        <ecNumber evidence="3 12">2.3.1.48</ecNumber>
    </recommendedName>
</protein>
<keyword evidence="8" id="KW-0156">Chromatin regulator</keyword>
<evidence type="ECO:0000259" key="14">
    <source>
        <dbReference type="PROSITE" id="PS51726"/>
    </source>
</evidence>
<dbReference type="GO" id="GO:0003712">
    <property type="term" value="F:transcription coregulator activity"/>
    <property type="evidence" value="ECO:0007669"/>
    <property type="project" value="TreeGrafter"/>
</dbReference>
<dbReference type="Gene3D" id="2.30.30.140">
    <property type="match status" value="1"/>
</dbReference>
<dbReference type="InterPro" id="IPR016181">
    <property type="entry name" value="Acyl_CoA_acyltransferase"/>
</dbReference>
<evidence type="ECO:0000256" key="10">
    <source>
        <dbReference type="ARBA" id="ARBA00023242"/>
    </source>
</evidence>
<keyword evidence="4" id="KW-0808">Transferase</keyword>
<evidence type="ECO:0000256" key="5">
    <source>
        <dbReference type="ARBA" id="ARBA00022723"/>
    </source>
</evidence>
<dbReference type="Pfam" id="PF17772">
    <property type="entry name" value="zf-MYST"/>
    <property type="match status" value="1"/>
</dbReference>
<evidence type="ECO:0000256" key="6">
    <source>
        <dbReference type="ARBA" id="ARBA00022771"/>
    </source>
</evidence>
<dbReference type="GO" id="GO:0008270">
    <property type="term" value="F:zinc ion binding"/>
    <property type="evidence" value="ECO:0007669"/>
    <property type="project" value="UniProtKB-KW"/>
</dbReference>
<evidence type="ECO:0000256" key="9">
    <source>
        <dbReference type="ARBA" id="ARBA00022990"/>
    </source>
</evidence>
<dbReference type="GO" id="GO:0006357">
    <property type="term" value="P:regulation of transcription by RNA polymerase II"/>
    <property type="evidence" value="ECO:0007669"/>
    <property type="project" value="TreeGrafter"/>
</dbReference>
<evidence type="ECO:0000313" key="15">
    <source>
        <dbReference type="EMBL" id="CRZ03057.1"/>
    </source>
</evidence>
<dbReference type="Gene3D" id="3.40.630.30">
    <property type="match status" value="1"/>
</dbReference>
<keyword evidence="7" id="KW-0862">Zinc</keyword>
<dbReference type="Gene3D" id="3.30.60.60">
    <property type="entry name" value="N-acetyl transferase-like"/>
    <property type="match status" value="1"/>
</dbReference>
<keyword evidence="10 12" id="KW-0539">Nucleus</keyword>
<dbReference type="FunFam" id="3.40.630.30:FF:000002">
    <property type="entry name" value="Histone acetyltransferase"/>
    <property type="match status" value="1"/>
</dbReference>
<dbReference type="EC" id="2.3.1.48" evidence="3 12"/>
<dbReference type="InterPro" id="IPR036388">
    <property type="entry name" value="WH-like_DNA-bd_sf"/>
</dbReference>